<evidence type="ECO:0000256" key="1">
    <source>
        <dbReference type="SAM" id="Phobius"/>
    </source>
</evidence>
<reference evidence="2 3" key="1">
    <citation type="submission" date="2020-08" db="EMBL/GenBank/DDBJ databases">
        <authorList>
            <person name="Koutsovoulos G."/>
            <person name="Danchin GJ E."/>
        </authorList>
    </citation>
    <scope>NUCLEOTIDE SEQUENCE [LARGE SCALE GENOMIC DNA]</scope>
</reference>
<comment type="caution">
    <text evidence="2">The sequence shown here is derived from an EMBL/GenBank/DDBJ whole genome shotgun (WGS) entry which is preliminary data.</text>
</comment>
<feature type="transmembrane region" description="Helical" evidence="1">
    <location>
        <begin position="44"/>
        <end position="62"/>
    </location>
</feature>
<protein>
    <submittedName>
        <fullName evidence="2">Uncharacterized protein</fullName>
    </submittedName>
</protein>
<evidence type="ECO:0000313" key="2">
    <source>
        <dbReference type="EMBL" id="CAD2181587.1"/>
    </source>
</evidence>
<accession>A0A6V7W329</accession>
<feature type="transmembrane region" description="Helical" evidence="1">
    <location>
        <begin position="74"/>
        <end position="104"/>
    </location>
</feature>
<organism evidence="2 3">
    <name type="scientific">Meloidogyne enterolobii</name>
    <name type="common">Root-knot nematode worm</name>
    <name type="synonym">Meloidogyne mayaguensis</name>
    <dbReference type="NCBI Taxonomy" id="390850"/>
    <lineage>
        <taxon>Eukaryota</taxon>
        <taxon>Metazoa</taxon>
        <taxon>Ecdysozoa</taxon>
        <taxon>Nematoda</taxon>
        <taxon>Chromadorea</taxon>
        <taxon>Rhabditida</taxon>
        <taxon>Tylenchina</taxon>
        <taxon>Tylenchomorpha</taxon>
        <taxon>Tylenchoidea</taxon>
        <taxon>Meloidogynidae</taxon>
        <taxon>Meloidogyninae</taxon>
        <taxon>Meloidogyne</taxon>
    </lineage>
</organism>
<name>A0A6V7W329_MELEN</name>
<proteinExistence type="predicted"/>
<keyword evidence="1" id="KW-0472">Membrane</keyword>
<dbReference type="Proteomes" id="UP000580250">
    <property type="component" value="Unassembled WGS sequence"/>
</dbReference>
<gene>
    <name evidence="2" type="ORF">MENT_LOCUS33740</name>
</gene>
<keyword evidence="1" id="KW-0812">Transmembrane</keyword>
<dbReference type="AlphaFoldDB" id="A0A6V7W329"/>
<dbReference type="EMBL" id="CAJEWN010000404">
    <property type="protein sequence ID" value="CAD2181587.1"/>
    <property type="molecule type" value="Genomic_DNA"/>
</dbReference>
<evidence type="ECO:0000313" key="3">
    <source>
        <dbReference type="Proteomes" id="UP000580250"/>
    </source>
</evidence>
<sequence>MRANNFLNIIFFTSSWITKFDNSIYSSISVTFFASTTSSFSNKIIFGGSLFYLLLFSHYSSFTSLDNFLLFISYFTSLGFIIFGTFASLQLLLLLLLFLLVFFLL</sequence>
<keyword evidence="1" id="KW-1133">Transmembrane helix</keyword>